<gene>
    <name evidence="2" type="ORF">V7S43_016072</name>
</gene>
<organism evidence="2 3">
    <name type="scientific">Phytophthora oleae</name>
    <dbReference type="NCBI Taxonomy" id="2107226"/>
    <lineage>
        <taxon>Eukaryota</taxon>
        <taxon>Sar</taxon>
        <taxon>Stramenopiles</taxon>
        <taxon>Oomycota</taxon>
        <taxon>Peronosporomycetes</taxon>
        <taxon>Peronosporales</taxon>
        <taxon>Peronosporaceae</taxon>
        <taxon>Phytophthora</taxon>
    </lineage>
</organism>
<comment type="caution">
    <text evidence="2">The sequence shown here is derived from an EMBL/GenBank/DDBJ whole genome shotgun (WGS) entry which is preliminary data.</text>
</comment>
<keyword evidence="3" id="KW-1185">Reference proteome</keyword>
<keyword evidence="1" id="KW-0175">Coiled coil</keyword>
<accession>A0ABD3EXX9</accession>
<evidence type="ECO:0000313" key="2">
    <source>
        <dbReference type="EMBL" id="KAL3658934.1"/>
    </source>
</evidence>
<dbReference type="EMBL" id="JBIMZQ010000050">
    <property type="protein sequence ID" value="KAL3658934.1"/>
    <property type="molecule type" value="Genomic_DNA"/>
</dbReference>
<sequence>MAPDTLVQQMPSLPTRTYLAHPRAQPVVATRELEAKYMAAKTQELTPPQEEDVFLRGLNKPQRKPAPSATHELRQLRADAAAMEAQLASLCVKWQENLPDPSVRETACMAAKAKWISSQAEQVNRSLKDQVLQQQLYLASLQHFMTQSPFLAPSRSKELFEGMHGYSELTVAMSEAQRISHLQSQCDLGVRLVPALMGRFARPHLPSATFSNPFSHTSVMADGNYTYVSNTLLCRIPPPRSLEVAVGAALHYFQNLSTELKIHLGVQCDLEVMQDLGDARAYSQMRYQNGENFTSTSNTTLAARITAESAVVVADFVDQDARYPIDRTSEGRVGLDSCLSLLMTLERDPMTGQEHVLVQRLSVNRYNLPPTSPRLHDEIRSTLPWFNGDLFMEVICRQLEQGSPARALTR</sequence>
<feature type="coiled-coil region" evidence="1">
    <location>
        <begin position="66"/>
        <end position="93"/>
    </location>
</feature>
<dbReference type="Proteomes" id="UP001632037">
    <property type="component" value="Unassembled WGS sequence"/>
</dbReference>
<name>A0ABD3EXX9_9STRA</name>
<proteinExistence type="predicted"/>
<evidence type="ECO:0008006" key="4">
    <source>
        <dbReference type="Google" id="ProtNLM"/>
    </source>
</evidence>
<dbReference type="AlphaFoldDB" id="A0ABD3EXX9"/>
<reference evidence="2 3" key="1">
    <citation type="submission" date="2024-09" db="EMBL/GenBank/DDBJ databases">
        <title>Genome sequencing and assembly of Phytophthora oleae, isolate VK10A, causative agent of rot of olive drupes.</title>
        <authorList>
            <person name="Conti Taguali S."/>
            <person name="Riolo M."/>
            <person name="La Spada F."/>
            <person name="Cacciola S.O."/>
            <person name="Dionisio G."/>
        </authorList>
    </citation>
    <scope>NUCLEOTIDE SEQUENCE [LARGE SCALE GENOMIC DNA]</scope>
    <source>
        <strain evidence="2 3">VK10A</strain>
    </source>
</reference>
<evidence type="ECO:0000313" key="3">
    <source>
        <dbReference type="Proteomes" id="UP001632037"/>
    </source>
</evidence>
<evidence type="ECO:0000256" key="1">
    <source>
        <dbReference type="SAM" id="Coils"/>
    </source>
</evidence>
<protein>
    <recommendedName>
        <fullName evidence="4">START domain-containing protein</fullName>
    </recommendedName>
</protein>